<evidence type="ECO:0008006" key="6">
    <source>
        <dbReference type="Google" id="ProtNLM"/>
    </source>
</evidence>
<evidence type="ECO:0000256" key="1">
    <source>
        <dbReference type="SAM" id="MobiDB-lite"/>
    </source>
</evidence>
<accession>A0A401LGT7</accession>
<proteinExistence type="predicted"/>
<evidence type="ECO:0000313" key="5">
    <source>
        <dbReference type="Proteomes" id="UP000266091"/>
    </source>
</evidence>
<feature type="domain" description="Abortive phage infection protein C-terminal" evidence="2">
    <location>
        <begin position="248"/>
        <end position="561"/>
    </location>
</feature>
<organism evidence="4 5">
    <name type="scientific">Mesosutterella multiformis</name>
    <dbReference type="NCBI Taxonomy" id="2259133"/>
    <lineage>
        <taxon>Bacteria</taxon>
        <taxon>Pseudomonadati</taxon>
        <taxon>Pseudomonadota</taxon>
        <taxon>Betaproteobacteria</taxon>
        <taxon>Burkholderiales</taxon>
        <taxon>Sutterellaceae</taxon>
        <taxon>Mesosutterella</taxon>
    </lineage>
</organism>
<dbReference type="Pfam" id="PF10592">
    <property type="entry name" value="AIPR"/>
    <property type="match status" value="1"/>
</dbReference>
<gene>
    <name evidence="4" type="ORF">MESMUL_11780</name>
</gene>
<evidence type="ECO:0000259" key="2">
    <source>
        <dbReference type="Pfam" id="PF10592"/>
    </source>
</evidence>
<keyword evidence="5" id="KW-1185">Reference proteome</keyword>
<feature type="region of interest" description="Disordered" evidence="1">
    <location>
        <begin position="590"/>
        <end position="631"/>
    </location>
</feature>
<dbReference type="InterPro" id="IPR018891">
    <property type="entry name" value="AIPR_C"/>
</dbReference>
<dbReference type="Pfam" id="PF22879">
    <property type="entry name" value="AIPR_N"/>
    <property type="match status" value="1"/>
</dbReference>
<comment type="caution">
    <text evidence="4">The sequence shown here is derived from an EMBL/GenBank/DDBJ whole genome shotgun (WGS) entry which is preliminary data.</text>
</comment>
<dbReference type="AlphaFoldDB" id="A0A388SGK5"/>
<dbReference type="EMBL" id="BGZJ01000001">
    <property type="protein sequence ID" value="GBO93824.1"/>
    <property type="molecule type" value="Genomic_DNA"/>
</dbReference>
<feature type="compositionally biased region" description="Polar residues" evidence="1">
    <location>
        <begin position="602"/>
        <end position="623"/>
    </location>
</feature>
<accession>A0A388SGK5</accession>
<sequence length="631" mass="69765">MMAADTVLQQYFTELQSEVKAIAVNADLETAYTELEGAFTEQVSRLMSEMGLLAAEPELCPFQGTVNGAVARVSAYAVSDDLDRMDVFVTLYESSSEVFEVKADEAQRAASQCLLFLRACVDGTLTNEIPSGGRAAAFAALVESCWKGLDQIRIWIVTNGLVKNARYKPQEIAGKLVTLEVVDLLRLSRMALEGEKGDPINVDFSRECGEALPCVFYSDEKAPYDTALCLLPGEVLRSLYEKYDARLLEANVRSYLSIQSKVNKGMFTTLKEHPEDFLAFNNGIVIVAEQLQLSRTSIGTTGIKVLAGIKIVNGGQTSATLFFGKRRDRTLDLSHIRIPAKIIVLKPEIGDHADAFLTDIARFANTQNNVRASDLSSSSPFHLGLEHLARTTWCPDGEHQWFYERTTGSYRTMLAKERTPAERKHRKQLIPPSNRITKLDLAKIMNAWFGRPELVCLSPQKNYALFMKALDDQGGADQLKLTPGTWKDIVAVAVIFRECQKIAKKEFSGSSLVITAYTVAIASRRLAGKLRLRRLWEQQSLSPEFLAQLEAWAKEINATLRLSSLGKPISEWGRDPECWKFVQESIAPGYAPGIPELEEQRSAQTSEQSVSGPLAAETQTDVASSAAKGES</sequence>
<name>A0A388SGK5_9BURK</name>
<protein>
    <recommendedName>
        <fullName evidence="6">Abortive phage infection protein</fullName>
    </recommendedName>
</protein>
<dbReference type="InterPro" id="IPR055101">
    <property type="entry name" value="AIPR_N"/>
</dbReference>
<reference evidence="4 5" key="1">
    <citation type="journal article" date="2018" name="Int. J. Syst. Evol. Microbiol.">
        <title>Mesosutterella multiformis gen. nov., sp. nov., a member of the family Sutterellaceae and Sutterella megalosphaeroides sp. nov., isolated from human faeces.</title>
        <authorList>
            <person name="Sakamoto M."/>
            <person name="Ikeyama N."/>
            <person name="Kunihiro T."/>
            <person name="Iino T."/>
            <person name="Yuki M."/>
            <person name="Ohkuma M."/>
        </authorList>
    </citation>
    <scope>NUCLEOTIDE SEQUENCE [LARGE SCALE GENOMIC DNA]</scope>
    <source>
        <strain evidence="4 5">4NBBH2</strain>
    </source>
</reference>
<evidence type="ECO:0000259" key="3">
    <source>
        <dbReference type="Pfam" id="PF22879"/>
    </source>
</evidence>
<dbReference type="RefSeq" id="WP_160117765.1">
    <property type="nucleotide sequence ID" value="NZ_BGZJ01000001.1"/>
</dbReference>
<dbReference type="Proteomes" id="UP000266091">
    <property type="component" value="Unassembled WGS sequence"/>
</dbReference>
<feature type="domain" description="Abortive infection phage resistance protein N-terminal" evidence="3">
    <location>
        <begin position="39"/>
        <end position="189"/>
    </location>
</feature>
<evidence type="ECO:0000313" key="4">
    <source>
        <dbReference type="EMBL" id="GBO93824.1"/>
    </source>
</evidence>